<feature type="compositionally biased region" description="Polar residues" evidence="3">
    <location>
        <begin position="450"/>
        <end position="467"/>
    </location>
</feature>
<dbReference type="Proteomes" id="UP001153620">
    <property type="component" value="Chromosome 2"/>
</dbReference>
<evidence type="ECO:0000256" key="3">
    <source>
        <dbReference type="SAM" id="MobiDB-lite"/>
    </source>
</evidence>
<dbReference type="AlphaFoldDB" id="A0A9N9WU76"/>
<gene>
    <name evidence="4" type="ORF">CHIRRI_LOCUS7181</name>
</gene>
<reference evidence="4" key="2">
    <citation type="submission" date="2022-10" db="EMBL/GenBank/DDBJ databases">
        <authorList>
            <consortium name="ENA_rothamsted_submissions"/>
            <consortium name="culmorum"/>
            <person name="King R."/>
        </authorList>
    </citation>
    <scope>NUCLEOTIDE SEQUENCE</scope>
</reference>
<reference evidence="4" key="1">
    <citation type="submission" date="2022-01" db="EMBL/GenBank/DDBJ databases">
        <authorList>
            <person name="King R."/>
        </authorList>
    </citation>
    <scope>NUCLEOTIDE SEQUENCE</scope>
</reference>
<organism evidence="4 5">
    <name type="scientific">Chironomus riparius</name>
    <dbReference type="NCBI Taxonomy" id="315576"/>
    <lineage>
        <taxon>Eukaryota</taxon>
        <taxon>Metazoa</taxon>
        <taxon>Ecdysozoa</taxon>
        <taxon>Arthropoda</taxon>
        <taxon>Hexapoda</taxon>
        <taxon>Insecta</taxon>
        <taxon>Pterygota</taxon>
        <taxon>Neoptera</taxon>
        <taxon>Endopterygota</taxon>
        <taxon>Diptera</taxon>
        <taxon>Nematocera</taxon>
        <taxon>Chironomoidea</taxon>
        <taxon>Chironomidae</taxon>
        <taxon>Chironominae</taxon>
        <taxon>Chironomus</taxon>
    </lineage>
</organism>
<feature type="region of interest" description="Disordered" evidence="3">
    <location>
        <begin position="395"/>
        <end position="467"/>
    </location>
</feature>
<comment type="similarity">
    <text evidence="1">Belongs to the taxilin family.</text>
</comment>
<feature type="region of interest" description="Disordered" evidence="3">
    <location>
        <begin position="351"/>
        <end position="373"/>
    </location>
</feature>
<dbReference type="InterPro" id="IPR026183">
    <property type="entry name" value="Taxilin_fam"/>
</dbReference>
<evidence type="ECO:0000313" key="4">
    <source>
        <dbReference type="EMBL" id="CAG9804290.1"/>
    </source>
</evidence>
<keyword evidence="2" id="KW-0175">Coiled coil</keyword>
<feature type="coiled-coil region" evidence="2">
    <location>
        <begin position="99"/>
        <end position="247"/>
    </location>
</feature>
<accession>A0A9N9WU76</accession>
<feature type="compositionally biased region" description="Polar residues" evidence="3">
    <location>
        <begin position="395"/>
        <end position="407"/>
    </location>
</feature>
<dbReference type="EMBL" id="OU895878">
    <property type="protein sequence ID" value="CAG9804290.1"/>
    <property type="molecule type" value="Genomic_DNA"/>
</dbReference>
<evidence type="ECO:0008006" key="6">
    <source>
        <dbReference type="Google" id="ProtNLM"/>
    </source>
</evidence>
<sequence length="467" mass="54317">MEGPSAKSNVTATNEKVVKKNREEKLMEQKIESEIVKKVLNGIDDPLQKNQILLKRCVESERQLKVLLQQQKQNQKTLQDFILEKDNMSAELTRVVNTKSKLESLCRELQHQNKTIKDDSLSKIREEEEHRKATQAKFQESLSEIQKLMNENSDKNKKLEHDNQEMSHKFKHILTQYEEREKQMDRINKQMELVTQLNEAKLAKASVEALAERETFLKQVNILEETINLLKKQLAESLNSEKNLRAQVDLYSSKYSDFSKTFDGYKTDMTKMTKKTYKMEKEMLQWKIKYEKANAMLLDLISEKQVRDEHITKTAKQLFHLQKLCRTLSAEKKTYYNKLVESSIEIPEVKDIPKEEVPQDLPQELSMDKGPDKLDEMIKSRDELKKNLEQLQGQLSNIALSSNQTPEPTKKSKSKKSKKNSKLFNDNEATPQLPEPENCELEENKCNPEHSNGTITENNEVTAQSDA</sequence>
<feature type="compositionally biased region" description="Basic residues" evidence="3">
    <location>
        <begin position="411"/>
        <end position="421"/>
    </location>
</feature>
<evidence type="ECO:0000256" key="1">
    <source>
        <dbReference type="ARBA" id="ARBA00009550"/>
    </source>
</evidence>
<dbReference type="GO" id="GO:0019905">
    <property type="term" value="F:syntaxin binding"/>
    <property type="evidence" value="ECO:0007669"/>
    <property type="project" value="InterPro"/>
</dbReference>
<dbReference type="Pfam" id="PF09728">
    <property type="entry name" value="Taxilin"/>
    <property type="match status" value="1"/>
</dbReference>
<keyword evidence="5" id="KW-1185">Reference proteome</keyword>
<name>A0A9N9WU76_9DIPT</name>
<evidence type="ECO:0000313" key="5">
    <source>
        <dbReference type="Proteomes" id="UP001153620"/>
    </source>
</evidence>
<protein>
    <recommendedName>
        <fullName evidence="6">Alpha-taxilin</fullName>
    </recommendedName>
</protein>
<evidence type="ECO:0000256" key="2">
    <source>
        <dbReference type="SAM" id="Coils"/>
    </source>
</evidence>
<dbReference type="OrthoDB" id="425555at2759"/>
<dbReference type="PANTHER" id="PTHR16127">
    <property type="entry name" value="TAXILIN"/>
    <property type="match status" value="1"/>
</dbReference>
<dbReference type="PANTHER" id="PTHR16127:SF13">
    <property type="entry name" value="GH01188P"/>
    <property type="match status" value="1"/>
</dbReference>
<proteinExistence type="inferred from homology"/>